<evidence type="ECO:0000256" key="2">
    <source>
        <dbReference type="SAM" id="SignalP"/>
    </source>
</evidence>
<reference evidence="4" key="2">
    <citation type="journal article" date="2024" name="Plant">
        <title>Genomic evolution and insights into agronomic trait innovations of Sesamum species.</title>
        <authorList>
            <person name="Miao H."/>
            <person name="Wang L."/>
            <person name="Qu L."/>
            <person name="Liu H."/>
            <person name="Sun Y."/>
            <person name="Le M."/>
            <person name="Wang Q."/>
            <person name="Wei S."/>
            <person name="Zheng Y."/>
            <person name="Lin W."/>
            <person name="Duan Y."/>
            <person name="Cao H."/>
            <person name="Xiong S."/>
            <person name="Wang X."/>
            <person name="Wei L."/>
            <person name="Li C."/>
            <person name="Ma Q."/>
            <person name="Ju M."/>
            <person name="Zhao R."/>
            <person name="Li G."/>
            <person name="Mu C."/>
            <person name="Tian Q."/>
            <person name="Mei H."/>
            <person name="Zhang T."/>
            <person name="Gao T."/>
            <person name="Zhang H."/>
        </authorList>
    </citation>
    <scope>NUCLEOTIDE SEQUENCE</scope>
    <source>
        <strain evidence="4">G02</strain>
    </source>
</reference>
<reference evidence="4" key="1">
    <citation type="submission" date="2020-06" db="EMBL/GenBank/DDBJ databases">
        <authorList>
            <person name="Li T."/>
            <person name="Hu X."/>
            <person name="Zhang T."/>
            <person name="Song X."/>
            <person name="Zhang H."/>
            <person name="Dai N."/>
            <person name="Sheng W."/>
            <person name="Hou X."/>
            <person name="Wei L."/>
        </authorList>
    </citation>
    <scope>NUCLEOTIDE SEQUENCE</scope>
    <source>
        <strain evidence="4">G02</strain>
        <tissue evidence="4">Leaf</tissue>
    </source>
</reference>
<evidence type="ECO:0000256" key="1">
    <source>
        <dbReference type="SAM" id="MobiDB-lite"/>
    </source>
</evidence>
<protein>
    <recommendedName>
        <fullName evidence="3">DUF4218 domain-containing protein</fullName>
    </recommendedName>
</protein>
<dbReference type="AlphaFoldDB" id="A0AAW2S7H8"/>
<feature type="domain" description="DUF4218" evidence="3">
    <location>
        <begin position="20"/>
        <end position="133"/>
    </location>
</feature>
<dbReference type="InterPro" id="IPR025452">
    <property type="entry name" value="DUF4218"/>
</dbReference>
<feature type="compositionally biased region" description="Acidic residues" evidence="1">
    <location>
        <begin position="254"/>
        <end position="279"/>
    </location>
</feature>
<organism evidence="4">
    <name type="scientific">Sesamum radiatum</name>
    <name type="common">Black benniseed</name>
    <dbReference type="NCBI Taxonomy" id="300843"/>
    <lineage>
        <taxon>Eukaryota</taxon>
        <taxon>Viridiplantae</taxon>
        <taxon>Streptophyta</taxon>
        <taxon>Embryophyta</taxon>
        <taxon>Tracheophyta</taxon>
        <taxon>Spermatophyta</taxon>
        <taxon>Magnoliopsida</taxon>
        <taxon>eudicotyledons</taxon>
        <taxon>Gunneridae</taxon>
        <taxon>Pentapetalae</taxon>
        <taxon>asterids</taxon>
        <taxon>lamiids</taxon>
        <taxon>Lamiales</taxon>
        <taxon>Pedaliaceae</taxon>
        <taxon>Sesamum</taxon>
    </lineage>
</organism>
<name>A0AAW2S7H8_SESRA</name>
<feature type="signal peptide" evidence="2">
    <location>
        <begin position="1"/>
        <end position="22"/>
    </location>
</feature>
<sequence length="279" mass="32159">MLSGHLWGALTEVSLLFQSICSTTLDVHKLHDLENSVAIIMCNLDKIFPSAFFYLMEHLIVHLSYQARVGGPMQYRWMHTFERFLRELKKKVKNKAHVEASIVKAYIIEEIGLFTSQYFESDVQSKRSMPRRTDECTSSNDGIQVSIFNYHGRASGATKKRWHSGSIRHIIKTYIVTNCEVVTPYYELDGYLKTKARRVVDDSKWTQTATYLSKEVLPVPVVATNNQSYDLREPNDLQVVFEDAGTSWRQLHENDDENKDEDEGIDGDDETNDDEYEAT</sequence>
<dbReference type="PANTHER" id="PTHR48258">
    <property type="entry name" value="DUF4218 DOMAIN-CONTAINING PROTEIN-RELATED"/>
    <property type="match status" value="1"/>
</dbReference>
<gene>
    <name evidence="4" type="ORF">Sradi_2642100</name>
</gene>
<feature type="region of interest" description="Disordered" evidence="1">
    <location>
        <begin position="248"/>
        <end position="279"/>
    </location>
</feature>
<dbReference type="EMBL" id="JACGWJ010000011">
    <property type="protein sequence ID" value="KAL0387603.1"/>
    <property type="molecule type" value="Genomic_DNA"/>
</dbReference>
<dbReference type="PANTHER" id="PTHR48258:SF4">
    <property type="entry name" value="DUF4216 DOMAIN-CONTAINING PROTEIN"/>
    <property type="match status" value="1"/>
</dbReference>
<dbReference type="Pfam" id="PF13960">
    <property type="entry name" value="DUF4218"/>
    <property type="match status" value="1"/>
</dbReference>
<feature type="chain" id="PRO_5043396969" description="DUF4218 domain-containing protein" evidence="2">
    <location>
        <begin position="23"/>
        <end position="279"/>
    </location>
</feature>
<comment type="caution">
    <text evidence="4">The sequence shown here is derived from an EMBL/GenBank/DDBJ whole genome shotgun (WGS) entry which is preliminary data.</text>
</comment>
<proteinExistence type="predicted"/>
<keyword evidence="2" id="KW-0732">Signal</keyword>
<evidence type="ECO:0000313" key="4">
    <source>
        <dbReference type="EMBL" id="KAL0387603.1"/>
    </source>
</evidence>
<accession>A0AAW2S7H8</accession>
<evidence type="ECO:0000259" key="3">
    <source>
        <dbReference type="Pfam" id="PF13960"/>
    </source>
</evidence>